<evidence type="ECO:0000256" key="3">
    <source>
        <dbReference type="ARBA" id="ARBA00022574"/>
    </source>
</evidence>
<dbReference type="InterPro" id="IPR036322">
    <property type="entry name" value="WD40_repeat_dom_sf"/>
</dbReference>
<accession>A0ABQ9FCH7</accession>
<dbReference type="SMART" id="SM00320">
    <property type="entry name" value="WD40"/>
    <property type="match status" value="2"/>
</dbReference>
<feature type="region of interest" description="Disordered" evidence="6">
    <location>
        <begin position="189"/>
        <end position="219"/>
    </location>
</feature>
<dbReference type="EMBL" id="JARBDR010000337">
    <property type="protein sequence ID" value="KAJ8315022.1"/>
    <property type="molecule type" value="Genomic_DNA"/>
</dbReference>
<dbReference type="PROSITE" id="PS00678">
    <property type="entry name" value="WD_REPEATS_1"/>
    <property type="match status" value="1"/>
</dbReference>
<keyword evidence="8" id="KW-1185">Reference proteome</keyword>
<dbReference type="InterPro" id="IPR019775">
    <property type="entry name" value="WD40_repeat_CS"/>
</dbReference>
<dbReference type="PANTHER" id="PTHR46853:SF1">
    <property type="entry name" value="METHYLOSOME PROTEIN 50"/>
    <property type="match status" value="1"/>
</dbReference>
<dbReference type="PROSITE" id="PS50082">
    <property type="entry name" value="WD_REPEATS_2"/>
    <property type="match status" value="1"/>
</dbReference>
<evidence type="ECO:0000256" key="4">
    <source>
        <dbReference type="ARBA" id="ARBA00022737"/>
    </source>
</evidence>
<dbReference type="PANTHER" id="PTHR46853">
    <property type="entry name" value="METHYLOSOME PROTEIN 50"/>
    <property type="match status" value="1"/>
</dbReference>
<dbReference type="InterPro" id="IPR052139">
    <property type="entry name" value="Methylosome_Comp_WDR77"/>
</dbReference>
<evidence type="ECO:0000313" key="8">
    <source>
        <dbReference type="Proteomes" id="UP001217089"/>
    </source>
</evidence>
<dbReference type="InterPro" id="IPR001680">
    <property type="entry name" value="WD40_rpt"/>
</dbReference>
<dbReference type="SUPFAM" id="SSF50978">
    <property type="entry name" value="WD40 repeat-like"/>
    <property type="match status" value="1"/>
</dbReference>
<comment type="subcellular location">
    <subcellularLocation>
        <location evidence="1">Cytoplasm</location>
    </subcellularLocation>
</comment>
<organism evidence="7 8">
    <name type="scientific">Tegillarca granosa</name>
    <name type="common">Malaysian cockle</name>
    <name type="synonym">Anadara granosa</name>
    <dbReference type="NCBI Taxonomy" id="220873"/>
    <lineage>
        <taxon>Eukaryota</taxon>
        <taxon>Metazoa</taxon>
        <taxon>Spiralia</taxon>
        <taxon>Lophotrochozoa</taxon>
        <taxon>Mollusca</taxon>
        <taxon>Bivalvia</taxon>
        <taxon>Autobranchia</taxon>
        <taxon>Pteriomorphia</taxon>
        <taxon>Arcoida</taxon>
        <taxon>Arcoidea</taxon>
        <taxon>Arcidae</taxon>
        <taxon>Tegillarca</taxon>
    </lineage>
</organism>
<dbReference type="Proteomes" id="UP001217089">
    <property type="component" value="Unassembled WGS sequence"/>
</dbReference>
<keyword evidence="4" id="KW-0677">Repeat</keyword>
<name>A0ABQ9FCH7_TEGGR</name>
<reference evidence="7 8" key="1">
    <citation type="submission" date="2022-12" db="EMBL/GenBank/DDBJ databases">
        <title>Chromosome-level genome of Tegillarca granosa.</title>
        <authorList>
            <person name="Kim J."/>
        </authorList>
    </citation>
    <scope>NUCLEOTIDE SEQUENCE [LARGE SCALE GENOMIC DNA]</scope>
    <source>
        <strain evidence="7">Teg-2019</strain>
        <tissue evidence="7">Adductor muscle</tissue>
    </source>
</reference>
<gene>
    <name evidence="7" type="ORF">KUTeg_007172</name>
</gene>
<dbReference type="Pfam" id="PF00400">
    <property type="entry name" value="WD40"/>
    <property type="match status" value="2"/>
</dbReference>
<evidence type="ECO:0000313" key="7">
    <source>
        <dbReference type="EMBL" id="KAJ8315022.1"/>
    </source>
</evidence>
<proteinExistence type="predicted"/>
<evidence type="ECO:0000256" key="1">
    <source>
        <dbReference type="ARBA" id="ARBA00004496"/>
    </source>
</evidence>
<feature type="repeat" description="WD" evidence="5">
    <location>
        <begin position="85"/>
        <end position="126"/>
    </location>
</feature>
<sequence length="219" mass="24083">MEQVPAAMDRHLDVIQCHKDGGILLGASSLTGRYWLGSLWFYNNPENAPDVEKCTGGVQLEAGLRGVAMWQLEDNFSTFVHQHSATDHDNLVNSVSVSSDKKSAVSGSRDCCVKVWDLETLAALKSYHDSYKQIYRNTSHRDFVRGLSWSSNNKLFTCGWDSQVIAHSISEVSETSKSDSEPVVMEVNGDINTEQSDDKIKCNGTGTDVSESGDAKITT</sequence>
<dbReference type="Gene3D" id="2.130.10.10">
    <property type="entry name" value="YVTN repeat-like/Quinoprotein amine dehydrogenase"/>
    <property type="match status" value="2"/>
</dbReference>
<comment type="caution">
    <text evidence="7">The sequence shown here is derived from an EMBL/GenBank/DDBJ whole genome shotgun (WGS) entry which is preliminary data.</text>
</comment>
<dbReference type="InterPro" id="IPR015943">
    <property type="entry name" value="WD40/YVTN_repeat-like_dom_sf"/>
</dbReference>
<protein>
    <submittedName>
        <fullName evidence="7">Uncharacterized protein</fullName>
    </submittedName>
</protein>
<evidence type="ECO:0000256" key="2">
    <source>
        <dbReference type="ARBA" id="ARBA00022490"/>
    </source>
</evidence>
<dbReference type="PROSITE" id="PS50294">
    <property type="entry name" value="WD_REPEATS_REGION"/>
    <property type="match status" value="1"/>
</dbReference>
<evidence type="ECO:0000256" key="5">
    <source>
        <dbReference type="PROSITE-ProRule" id="PRU00221"/>
    </source>
</evidence>
<keyword evidence="2" id="KW-0963">Cytoplasm</keyword>
<evidence type="ECO:0000256" key="6">
    <source>
        <dbReference type="SAM" id="MobiDB-lite"/>
    </source>
</evidence>
<keyword evidence="3 5" id="KW-0853">WD repeat</keyword>